<dbReference type="InterPro" id="IPR008928">
    <property type="entry name" value="6-hairpin_glycosidase_sf"/>
</dbReference>
<accession>A0ABU1AZN6</accession>
<dbReference type="InterPro" id="IPR000421">
    <property type="entry name" value="FA58C"/>
</dbReference>
<gene>
    <name evidence="3" type="ORF">QEH52_18850</name>
</gene>
<name>A0ABU1AZN6_9BACT</name>
<feature type="chain" id="PRO_5046038972" evidence="1">
    <location>
        <begin position="19"/>
        <end position="776"/>
    </location>
</feature>
<proteinExistence type="predicted"/>
<evidence type="ECO:0000313" key="3">
    <source>
        <dbReference type="EMBL" id="MDQ8209590.1"/>
    </source>
</evidence>
<evidence type="ECO:0000256" key="1">
    <source>
        <dbReference type="SAM" id="SignalP"/>
    </source>
</evidence>
<dbReference type="InterPro" id="IPR008979">
    <property type="entry name" value="Galactose-bd-like_sf"/>
</dbReference>
<keyword evidence="1" id="KW-0732">Signal</keyword>
<dbReference type="Pfam" id="PF00754">
    <property type="entry name" value="F5_F8_type_C"/>
    <property type="match status" value="1"/>
</dbReference>
<dbReference type="EMBL" id="JARXHW010000090">
    <property type="protein sequence ID" value="MDQ8209590.1"/>
    <property type="molecule type" value="Genomic_DNA"/>
</dbReference>
<dbReference type="PROSITE" id="PS50022">
    <property type="entry name" value="FA58C_3"/>
    <property type="match status" value="1"/>
</dbReference>
<feature type="domain" description="F5/8 type C" evidence="2">
    <location>
        <begin position="8"/>
        <end position="155"/>
    </location>
</feature>
<dbReference type="RefSeq" id="WP_308952506.1">
    <property type="nucleotide sequence ID" value="NZ_JARXHW010000090.1"/>
</dbReference>
<dbReference type="SUPFAM" id="SSF48208">
    <property type="entry name" value="Six-hairpin glycosidases"/>
    <property type="match status" value="1"/>
</dbReference>
<evidence type="ECO:0000313" key="4">
    <source>
        <dbReference type="Proteomes" id="UP001225316"/>
    </source>
</evidence>
<dbReference type="Gene3D" id="2.60.120.260">
    <property type="entry name" value="Galactose-binding domain-like"/>
    <property type="match status" value="1"/>
</dbReference>
<comment type="caution">
    <text evidence="3">The sequence shown here is derived from an EMBL/GenBank/DDBJ whole genome shotgun (WGS) entry which is preliminary data.</text>
</comment>
<dbReference type="Proteomes" id="UP001225316">
    <property type="component" value="Unassembled WGS sequence"/>
</dbReference>
<protein>
    <submittedName>
        <fullName evidence="3">Discoidin domain-containing protein</fullName>
    </submittedName>
</protein>
<evidence type="ECO:0000259" key="2">
    <source>
        <dbReference type="PROSITE" id="PS50022"/>
    </source>
</evidence>
<organism evidence="3 4">
    <name type="scientific">Thalassobacterium maritimum</name>
    <dbReference type="NCBI Taxonomy" id="3041265"/>
    <lineage>
        <taxon>Bacteria</taxon>
        <taxon>Pseudomonadati</taxon>
        <taxon>Verrucomicrobiota</taxon>
        <taxon>Opitutia</taxon>
        <taxon>Puniceicoccales</taxon>
        <taxon>Coraliomargaritaceae</taxon>
        <taxon>Thalassobacterium</taxon>
    </lineage>
</organism>
<keyword evidence="4" id="KW-1185">Reference proteome</keyword>
<reference evidence="3 4" key="1">
    <citation type="submission" date="2023-04" db="EMBL/GenBank/DDBJ databases">
        <title>A novel bacteria isolated from coastal sediment.</title>
        <authorList>
            <person name="Liu X.-J."/>
            <person name="Du Z.-J."/>
        </authorList>
    </citation>
    <scope>NUCLEOTIDE SEQUENCE [LARGE SCALE GENOMIC DNA]</scope>
    <source>
        <strain evidence="3 4">SDUM461003</strain>
    </source>
</reference>
<sequence>MKRPFLLLTLLATSLAAADLKPIQPLSAVASSERSTAPAAKVIDGGRSDDSRWLSLAEAGPHWIELTLPSVQRLGGIYLFSGYQGKDPITDFSIQFQHEDAWVDIPSAMVAGNEATVLRMPFDAAVDVVTDRLRVQITRTPKEVARIAEIVVWPYSAEGIPQLPGASEVEVVPGVLLNQSGFDDASPKRFTAPNVVDGTAFVIRAVGEEQALYRGTVTNWIGDFTGFIPGDDREYEVVVGEQQSVPFRVGPWWLERVSYQGAVDFMIDSRHYVGNTRGRRSWSYGWRDDHAFGWQLNTLVPQWLSNPSAYTRMPRQIRYEAPKNSALWGRLEPPAENAPDIVKLIHWGADVIVTQGLTHEFMKAQLAYFLEAWPTMSEYLPEQNYRVVSDFAFAHWADAKDDQDYRHDESPEHDLFALKTKIGSTKGAYPPGFSIEPNLLMHAVALKEGRPDAQRYLDAAVTQADWMVKHLDWNDPQTTKGQRVGEWVTMTGLARLLATYPDSAPQGLHQKIEAWVDVVIRRSDNAWDFRKLGDQPDQWVPSGPKPHMWNEVGNVVGLPAAILAAMPFVDDPDKSSRLDEVLWAHFDAMFGRNPLGRHYNSKAPSEIEGVELGWFSRYKGGNGQLELVRFVLDGCAKNVHFPYHPELGNVGWTEGWVQHNTPFNLGLAYLAKARTQIAAEVQGDHLTVSLRAPLNFDYTQQESGVVVVTSSSGDREELVVHEAGESSRDFLGSLPIAMGESPQSNDHQLQCQPRDTISVSYGHGYFGHKITLPLKR</sequence>
<feature type="signal peptide" evidence="1">
    <location>
        <begin position="1"/>
        <end position="18"/>
    </location>
</feature>
<dbReference type="SUPFAM" id="SSF49785">
    <property type="entry name" value="Galactose-binding domain-like"/>
    <property type="match status" value="1"/>
</dbReference>